<dbReference type="eggNOG" id="COG0122">
    <property type="taxonomic scope" value="Bacteria"/>
</dbReference>
<comment type="similarity">
    <text evidence="1">Belongs to the type-1 OGG1 family.</text>
</comment>
<dbReference type="PANTHER" id="PTHR10242">
    <property type="entry name" value="8-OXOGUANINE DNA GLYCOSYLASE"/>
    <property type="match status" value="1"/>
</dbReference>
<dbReference type="Pfam" id="PF00730">
    <property type="entry name" value="HhH-GPD"/>
    <property type="match status" value="1"/>
</dbReference>
<evidence type="ECO:0000256" key="8">
    <source>
        <dbReference type="ARBA" id="ARBA00023295"/>
    </source>
</evidence>
<dbReference type="AlphaFoldDB" id="A0A0A7G202"/>
<dbReference type="InterPro" id="IPR052054">
    <property type="entry name" value="Oxidative_DNA_repair_enzyme"/>
</dbReference>
<name>A0A0A7G202_9CLOT</name>
<dbReference type="EC" id="4.2.99.18" evidence="2"/>
<evidence type="ECO:0000256" key="6">
    <source>
        <dbReference type="ARBA" id="ARBA00023239"/>
    </source>
</evidence>
<dbReference type="EMBL" id="CP006905">
    <property type="protein sequence ID" value="AIY85065.1"/>
    <property type="molecule type" value="Genomic_DNA"/>
</dbReference>
<organism evidence="11 12">
    <name type="scientific">Clostridium baratii str. Sullivan</name>
    <dbReference type="NCBI Taxonomy" id="1415775"/>
    <lineage>
        <taxon>Bacteria</taxon>
        <taxon>Bacillati</taxon>
        <taxon>Bacillota</taxon>
        <taxon>Clostridia</taxon>
        <taxon>Eubacteriales</taxon>
        <taxon>Clostridiaceae</taxon>
        <taxon>Clostridium</taxon>
    </lineage>
</organism>
<keyword evidence="7" id="KW-0511">Multifunctional enzyme</keyword>
<evidence type="ECO:0000313" key="12">
    <source>
        <dbReference type="Proteomes" id="UP000030635"/>
    </source>
</evidence>
<dbReference type="GO" id="GO:0008534">
    <property type="term" value="F:oxidized purine nucleobase lesion DNA N-glycosylase activity"/>
    <property type="evidence" value="ECO:0007669"/>
    <property type="project" value="InterPro"/>
</dbReference>
<dbReference type="RefSeq" id="WP_039315391.1">
    <property type="nucleotide sequence ID" value="NZ_CP006905.1"/>
</dbReference>
<sequence>MKIYEQNNQVILEDIQNFNLDKILGYGEGNRWNKELDGSYTGVTKSKILNVAQDDKNIYFNNTNLKDFQNIWFEYFDLGRDYDEINNKLKSIDNYISKAIDYLRGMRILNQDEWEMIITFIISANNSMTMLQKVVENLSEKFGDYLGEYKGRKYYAFPIPKQLSLASLKDIRSCKTGYRDKYIKSAADNIVNNNIDIYKFKELNTEKCIEELKKFDGVGTKVADCIALFGMKKYDTFPMDVWMKRIMKELYIKEDMSVEKIRKYSIDKFGELSAFAQQYLFHYVREVGLDNLK</sequence>
<evidence type="ECO:0000256" key="9">
    <source>
        <dbReference type="ARBA" id="ARBA00044632"/>
    </source>
</evidence>
<dbReference type="PANTHER" id="PTHR10242:SF2">
    <property type="entry name" value="N-GLYCOSYLASE_DNA LYASE"/>
    <property type="match status" value="1"/>
</dbReference>
<gene>
    <name evidence="11" type="ORF">U729_2436</name>
</gene>
<dbReference type="OrthoDB" id="9798522at2"/>
<keyword evidence="4" id="KW-0378">Hydrolase</keyword>
<dbReference type="KEGG" id="cbv:U729_2436"/>
<dbReference type="Pfam" id="PF07934">
    <property type="entry name" value="OGG_N"/>
    <property type="match status" value="1"/>
</dbReference>
<evidence type="ECO:0000313" key="11">
    <source>
        <dbReference type="EMBL" id="AIY85065.1"/>
    </source>
</evidence>
<evidence type="ECO:0000256" key="7">
    <source>
        <dbReference type="ARBA" id="ARBA00023268"/>
    </source>
</evidence>
<dbReference type="InterPro" id="IPR011257">
    <property type="entry name" value="DNA_glycosylase"/>
</dbReference>
<dbReference type="GO" id="GO:0003684">
    <property type="term" value="F:damaged DNA binding"/>
    <property type="evidence" value="ECO:0007669"/>
    <property type="project" value="InterPro"/>
</dbReference>
<dbReference type="CDD" id="cd00056">
    <property type="entry name" value="ENDO3c"/>
    <property type="match status" value="1"/>
</dbReference>
<dbReference type="InterPro" id="IPR012904">
    <property type="entry name" value="OGG_N"/>
</dbReference>
<protein>
    <recommendedName>
        <fullName evidence="2">DNA-(apurinic or apyrimidinic site) lyase</fullName>
        <ecNumber evidence="2">4.2.99.18</ecNumber>
    </recommendedName>
</protein>
<evidence type="ECO:0000256" key="1">
    <source>
        <dbReference type="ARBA" id="ARBA00010679"/>
    </source>
</evidence>
<keyword evidence="3" id="KW-0227">DNA damage</keyword>
<evidence type="ECO:0000256" key="5">
    <source>
        <dbReference type="ARBA" id="ARBA00023204"/>
    </source>
</evidence>
<dbReference type="SMART" id="SM00478">
    <property type="entry name" value="ENDO3c"/>
    <property type="match status" value="1"/>
</dbReference>
<dbReference type="Gene3D" id="1.10.1670.10">
    <property type="entry name" value="Helix-hairpin-Helix base-excision DNA repair enzymes (C-terminal)"/>
    <property type="match status" value="1"/>
</dbReference>
<proteinExistence type="inferred from homology"/>
<dbReference type="GO" id="GO:0140078">
    <property type="term" value="F:class I DNA-(apurinic or apyrimidinic site) endonuclease activity"/>
    <property type="evidence" value="ECO:0007669"/>
    <property type="project" value="UniProtKB-EC"/>
</dbReference>
<dbReference type="InterPro" id="IPR003265">
    <property type="entry name" value="HhH-GPD_domain"/>
</dbReference>
<dbReference type="SUPFAM" id="SSF55945">
    <property type="entry name" value="TATA-box binding protein-like"/>
    <property type="match status" value="1"/>
</dbReference>
<evidence type="ECO:0000256" key="4">
    <source>
        <dbReference type="ARBA" id="ARBA00022801"/>
    </source>
</evidence>
<dbReference type="GO" id="GO:0006289">
    <property type="term" value="P:nucleotide-excision repair"/>
    <property type="evidence" value="ECO:0007669"/>
    <property type="project" value="InterPro"/>
</dbReference>
<dbReference type="STRING" id="1561.NPD11_601"/>
<dbReference type="Gene3D" id="3.30.310.260">
    <property type="match status" value="1"/>
</dbReference>
<feature type="domain" description="HhH-GPD" evidence="10">
    <location>
        <begin position="122"/>
        <end position="285"/>
    </location>
</feature>
<keyword evidence="6" id="KW-0456">Lyase</keyword>
<keyword evidence="12" id="KW-1185">Reference proteome</keyword>
<keyword evidence="5" id="KW-0234">DNA repair</keyword>
<comment type="catalytic activity">
    <reaction evidence="9">
        <text>2'-deoxyribonucleotide-(2'-deoxyribose 5'-phosphate)-2'-deoxyribonucleotide-DNA = a 3'-end 2'-deoxyribonucleotide-(2,3-dehydro-2,3-deoxyribose 5'-phosphate)-DNA + a 5'-end 5'-phospho-2'-deoxyribonucleoside-DNA + H(+)</text>
        <dbReference type="Rhea" id="RHEA:66592"/>
        <dbReference type="Rhea" id="RHEA-COMP:13180"/>
        <dbReference type="Rhea" id="RHEA-COMP:16897"/>
        <dbReference type="Rhea" id="RHEA-COMP:17067"/>
        <dbReference type="ChEBI" id="CHEBI:15378"/>
        <dbReference type="ChEBI" id="CHEBI:136412"/>
        <dbReference type="ChEBI" id="CHEBI:157695"/>
        <dbReference type="ChEBI" id="CHEBI:167181"/>
        <dbReference type="EC" id="4.2.99.18"/>
    </reaction>
</comment>
<dbReference type="SUPFAM" id="SSF48150">
    <property type="entry name" value="DNA-glycosylase"/>
    <property type="match status" value="1"/>
</dbReference>
<dbReference type="InterPro" id="IPR023170">
    <property type="entry name" value="HhH_base_excis_C"/>
</dbReference>
<dbReference type="Gene3D" id="1.10.340.30">
    <property type="entry name" value="Hypothetical protein, domain 2"/>
    <property type="match status" value="1"/>
</dbReference>
<accession>A0A0A7G202</accession>
<evidence type="ECO:0000259" key="10">
    <source>
        <dbReference type="SMART" id="SM00478"/>
    </source>
</evidence>
<dbReference type="Proteomes" id="UP000030635">
    <property type="component" value="Chromosome"/>
</dbReference>
<evidence type="ECO:0000256" key="2">
    <source>
        <dbReference type="ARBA" id="ARBA00012720"/>
    </source>
</evidence>
<dbReference type="GO" id="GO:0006284">
    <property type="term" value="P:base-excision repair"/>
    <property type="evidence" value="ECO:0007669"/>
    <property type="project" value="InterPro"/>
</dbReference>
<dbReference type="HOGENOM" id="CLU_027543_3_0_9"/>
<reference evidence="11 12" key="1">
    <citation type="journal article" date="2015" name="Infect. Genet. Evol.">
        <title>Genomic sequences of six botulinum neurotoxin-producing strains representing three clostridial species illustrate the mobility and diversity of botulinum neurotoxin genes.</title>
        <authorList>
            <person name="Smith T.J."/>
            <person name="Hill K.K."/>
            <person name="Xie G."/>
            <person name="Foley B.T."/>
            <person name="Williamson C.H."/>
            <person name="Foster J.T."/>
            <person name="Johnson S.L."/>
            <person name="Chertkov O."/>
            <person name="Teshima H."/>
            <person name="Gibbons H.S."/>
            <person name="Johnsky L.A."/>
            <person name="Karavis M.A."/>
            <person name="Smith L.A."/>
        </authorList>
    </citation>
    <scope>NUCLEOTIDE SEQUENCE [LARGE SCALE GENOMIC DNA]</scope>
    <source>
        <strain evidence="11">Sullivan</strain>
    </source>
</reference>
<evidence type="ECO:0000256" key="3">
    <source>
        <dbReference type="ARBA" id="ARBA00022763"/>
    </source>
</evidence>
<keyword evidence="8" id="KW-0326">Glycosidase</keyword>